<dbReference type="AlphaFoldDB" id="A0A161V8G6"/>
<organism evidence="2 3">
    <name type="scientific">Pseudovibrio axinellae</name>
    <dbReference type="NCBI Taxonomy" id="989403"/>
    <lineage>
        <taxon>Bacteria</taxon>
        <taxon>Pseudomonadati</taxon>
        <taxon>Pseudomonadota</taxon>
        <taxon>Alphaproteobacteria</taxon>
        <taxon>Hyphomicrobiales</taxon>
        <taxon>Stappiaceae</taxon>
        <taxon>Pseudovibrio</taxon>
    </lineage>
</organism>
<feature type="transmembrane region" description="Helical" evidence="1">
    <location>
        <begin position="225"/>
        <end position="245"/>
    </location>
</feature>
<gene>
    <name evidence="2" type="ORF">PsAD2_03577</name>
</gene>
<accession>A0A161V8G6</accession>
<feature type="transmembrane region" description="Helical" evidence="1">
    <location>
        <begin position="47"/>
        <end position="65"/>
    </location>
</feature>
<feature type="transmembrane region" description="Helical" evidence="1">
    <location>
        <begin position="194"/>
        <end position="219"/>
    </location>
</feature>
<feature type="transmembrane region" description="Helical" evidence="1">
    <location>
        <begin position="266"/>
        <end position="288"/>
    </location>
</feature>
<feature type="transmembrane region" description="Helical" evidence="1">
    <location>
        <begin position="422"/>
        <end position="447"/>
    </location>
</feature>
<feature type="transmembrane region" description="Helical" evidence="1">
    <location>
        <begin position="377"/>
        <end position="410"/>
    </location>
</feature>
<feature type="transmembrane region" description="Helical" evidence="1">
    <location>
        <begin position="23"/>
        <end position="42"/>
    </location>
</feature>
<feature type="transmembrane region" description="Helical" evidence="1">
    <location>
        <begin position="141"/>
        <end position="164"/>
    </location>
</feature>
<comment type="caution">
    <text evidence="2">The sequence shown here is derived from an EMBL/GenBank/DDBJ whole genome shotgun (WGS) entry which is preliminary data.</text>
</comment>
<feature type="transmembrane region" description="Helical" evidence="1">
    <location>
        <begin position="71"/>
        <end position="90"/>
    </location>
</feature>
<dbReference type="STRING" id="989403.SAMN05421798_101959"/>
<feature type="transmembrane region" description="Helical" evidence="1">
    <location>
        <begin position="102"/>
        <end position="121"/>
    </location>
</feature>
<keyword evidence="3" id="KW-1185">Reference proteome</keyword>
<evidence type="ECO:0000313" key="2">
    <source>
        <dbReference type="EMBL" id="KZL15484.1"/>
    </source>
</evidence>
<reference evidence="2 3" key="1">
    <citation type="journal article" date="2016" name="Front. Microbiol.">
        <title>Comparative Genomic Analysis Reveals a Diverse Repertoire of Genes Involved in Prokaryote-Eukaryote Interactions within the Pseudovibrio Genus.</title>
        <authorList>
            <person name="Romano S."/>
            <person name="Fernandez-Guerra A."/>
            <person name="Reen F.J."/>
            <person name="Glockner F.O."/>
            <person name="Crowley S.P."/>
            <person name="O'Sullivan O."/>
            <person name="Cotter P.D."/>
            <person name="Adams C."/>
            <person name="Dobson A.D."/>
            <person name="O'Gara F."/>
        </authorList>
    </citation>
    <scope>NUCLEOTIDE SEQUENCE [LARGE SCALE GENOMIC DNA]</scope>
    <source>
        <strain evidence="2 3">Ad2</strain>
    </source>
</reference>
<keyword evidence="1" id="KW-0472">Membrane</keyword>
<name>A0A161V8G6_9HYPH</name>
<feature type="transmembrane region" description="Helical" evidence="1">
    <location>
        <begin position="346"/>
        <end position="365"/>
    </location>
</feature>
<keyword evidence="1" id="KW-1133">Transmembrane helix</keyword>
<feature type="transmembrane region" description="Helical" evidence="1">
    <location>
        <begin position="467"/>
        <end position="487"/>
    </location>
</feature>
<evidence type="ECO:0008006" key="4">
    <source>
        <dbReference type="Google" id="ProtNLM"/>
    </source>
</evidence>
<sequence>MLTAGQEVSSGAMGAGGTTLWSAHLRKVLMAFIMLTAVGFVFVDSRLLSSCGVAALGLYLVLAWRQFGFGTWVPVLMALGGLGAALWQGVDSEVLWRAVDRMLFLAGLIAMLGTLRSAAEIAPEVHQAGLFITGQPASRRYLVMTSGAHFFGVLINLGGLALLLDLIKRSVTSGAAAQLPAEAQEARLRRMTLAVIRGFSLVSLWSPFGFATNAILISIPGLNYMSFGPIGFGMSFVFISIGWAFDHWAGRRFRRFGLPRPNPPPGSWKGGIALAAHVVALGGVVLLVQKATPLSFQQGLICALPCYAFLWAAVSAWRAPPGGPTAGIAEMSRTTWDRLSGLGDEVGVFASAGFLPLALLPLIPLEELRNLVSAMGLGALSLAMGLSVSIIGLALLGVNPIVVASVLGAIGAELSVPGLSDTAIALAITGGWTAVIGLSPFITTLVVSSSIVGRSSSRIGLRWNGSYSLAIFVVWSMMLSALMITGLI</sequence>
<evidence type="ECO:0000313" key="3">
    <source>
        <dbReference type="Proteomes" id="UP000076577"/>
    </source>
</evidence>
<proteinExistence type="predicted"/>
<protein>
    <recommendedName>
        <fullName evidence="4">H+/citrate symporter</fullName>
    </recommendedName>
</protein>
<keyword evidence="1" id="KW-0812">Transmembrane</keyword>
<dbReference type="EMBL" id="LMCB01000069">
    <property type="protein sequence ID" value="KZL15484.1"/>
    <property type="molecule type" value="Genomic_DNA"/>
</dbReference>
<dbReference type="PATRIC" id="fig|989403.3.peg.3870"/>
<dbReference type="Proteomes" id="UP000076577">
    <property type="component" value="Unassembled WGS sequence"/>
</dbReference>
<evidence type="ECO:0000256" key="1">
    <source>
        <dbReference type="SAM" id="Phobius"/>
    </source>
</evidence>